<dbReference type="PANTHER" id="PTHR27004:SF439">
    <property type="entry name" value="LEUCINE-RICH REPEAT-CONTAINING N-TERMINAL PLANT-TYPE DOMAIN-CONTAINING PROTEIN"/>
    <property type="match status" value="1"/>
</dbReference>
<dbReference type="InterPro" id="IPR003591">
    <property type="entry name" value="Leu-rich_rpt_typical-subtyp"/>
</dbReference>
<dbReference type="EMBL" id="CM001885">
    <property type="protein sequence ID" value="EOY13446.1"/>
    <property type="molecule type" value="Genomic_DNA"/>
</dbReference>
<evidence type="ECO:0000256" key="6">
    <source>
        <dbReference type="ARBA" id="ARBA00022729"/>
    </source>
</evidence>
<keyword evidence="6" id="KW-0732">Signal</keyword>
<keyword evidence="15" id="KW-1185">Reference proteome</keyword>
<evidence type="ECO:0000256" key="13">
    <source>
        <dbReference type="SAM" id="Phobius"/>
    </source>
</evidence>
<proteinExistence type="inferred from homology"/>
<evidence type="ECO:0000256" key="11">
    <source>
        <dbReference type="ARBA" id="ARBA00023180"/>
    </source>
</evidence>
<accession>A0A061F8R8</accession>
<evidence type="ECO:0000256" key="2">
    <source>
        <dbReference type="ARBA" id="ARBA00009592"/>
    </source>
</evidence>
<evidence type="ECO:0000256" key="1">
    <source>
        <dbReference type="ARBA" id="ARBA00004251"/>
    </source>
</evidence>
<dbReference type="FunFam" id="3.80.10.10:FF:000111">
    <property type="entry name" value="LRR receptor-like serine/threonine-protein kinase ERECTA"/>
    <property type="match status" value="1"/>
</dbReference>
<evidence type="ECO:0000256" key="7">
    <source>
        <dbReference type="ARBA" id="ARBA00022737"/>
    </source>
</evidence>
<comment type="similarity">
    <text evidence="2">Belongs to the RLP family.</text>
</comment>
<dbReference type="InterPro" id="IPR001611">
    <property type="entry name" value="Leu-rich_rpt"/>
</dbReference>
<dbReference type="Pfam" id="PF13855">
    <property type="entry name" value="LRR_8"/>
    <property type="match status" value="2"/>
</dbReference>
<name>A0A061F8R8_THECC</name>
<protein>
    <submittedName>
        <fullName evidence="14">Serine-threonine protein kinase, putative</fullName>
    </submittedName>
</protein>
<evidence type="ECO:0000313" key="14">
    <source>
        <dbReference type="EMBL" id="EOY13446.1"/>
    </source>
</evidence>
<dbReference type="Gramene" id="EOY13446">
    <property type="protein sequence ID" value="EOY13446"/>
    <property type="gene ID" value="TCM_032018"/>
</dbReference>
<dbReference type="AlphaFoldDB" id="A0A061F8R8"/>
<dbReference type="SMART" id="SM00369">
    <property type="entry name" value="LRR_TYP"/>
    <property type="match status" value="7"/>
</dbReference>
<evidence type="ECO:0000256" key="4">
    <source>
        <dbReference type="ARBA" id="ARBA00022614"/>
    </source>
</evidence>
<gene>
    <name evidence="14" type="ORF">TCM_032018</name>
</gene>
<dbReference type="FunFam" id="3.80.10.10:FF:000095">
    <property type="entry name" value="LRR receptor-like serine/threonine-protein kinase GSO1"/>
    <property type="match status" value="1"/>
</dbReference>
<keyword evidence="10" id="KW-0675">Receptor</keyword>
<evidence type="ECO:0000256" key="5">
    <source>
        <dbReference type="ARBA" id="ARBA00022692"/>
    </source>
</evidence>
<evidence type="ECO:0000256" key="3">
    <source>
        <dbReference type="ARBA" id="ARBA00022475"/>
    </source>
</evidence>
<sequence length="655" mass="73228">MVEGSVPQELMNLTRLRKLDLKENNLQGEIPSAIGSLTSLWFLDFWHNNLTGRLPTLPPSLFWFSVSDNQLVGEIPSSICNLSSLQVLDLSDNNLNGIIPVCLGNLTLLHSNLYLNDFHGEIREILFPKSCSLRSFRISSNQLEGPIPQSLVNCKNLELLDLGRNNLTDVFPYWLGRLNLQVLALQSNKFYGHIVNSEVASSFSHLRIINLSDNDFSGCLPSKFFESLHAISNGYENKSEVDYMGTKYVTSASYYDATYVYYDESLFVTLKGLEIEFKRILTTLTVIDFSNNRFSGQIPEIIGKLQSLIVLNLSHNSLTGPIPSSLSNLSKVESLDLSSNKLEGSIPAQLKNLGFLAVLNLSWNNFVGPIPQGKQFDTFTNDSYLGNLCLCGLPLSKGCGNDQDWEPPPTIFDDDEDTTKELNWRFSILIGYGCGLVLGLSMGYIVFTSKKPWWFIKMIERVQRKYVGCVPIKDQYSHGKPIHPLRHWQKLDFDKEIFQVLCDLSLAKAHTSTPPHSPNQHVNDYSADTRSSTSNCTTLDPVIGILSHRGDGASGRLNNDTNASYVKFMEAAGVRVIPLTYNEHEEILFEKVVEKNKAGDHFPLYAICLGFELLTMIISGARHGQLLPAHLIVETAVFERLGFHGYLLGGTQINS</sequence>
<organism evidence="14 15">
    <name type="scientific">Theobroma cacao</name>
    <name type="common">Cacao</name>
    <name type="synonym">Cocoa</name>
    <dbReference type="NCBI Taxonomy" id="3641"/>
    <lineage>
        <taxon>Eukaryota</taxon>
        <taxon>Viridiplantae</taxon>
        <taxon>Streptophyta</taxon>
        <taxon>Embryophyta</taxon>
        <taxon>Tracheophyta</taxon>
        <taxon>Spermatophyta</taxon>
        <taxon>Magnoliopsida</taxon>
        <taxon>eudicotyledons</taxon>
        <taxon>Gunneridae</taxon>
        <taxon>Pentapetalae</taxon>
        <taxon>rosids</taxon>
        <taxon>malvids</taxon>
        <taxon>Malvales</taxon>
        <taxon>Malvaceae</taxon>
        <taxon>Byttnerioideae</taxon>
        <taxon>Theobroma</taxon>
    </lineage>
</organism>
<dbReference type="Pfam" id="PF00560">
    <property type="entry name" value="LRR_1"/>
    <property type="match status" value="4"/>
</dbReference>
<dbReference type="InterPro" id="IPR032675">
    <property type="entry name" value="LRR_dom_sf"/>
</dbReference>
<dbReference type="HOGENOM" id="CLU_418826_0_0_1"/>
<evidence type="ECO:0000256" key="9">
    <source>
        <dbReference type="ARBA" id="ARBA00023136"/>
    </source>
</evidence>
<keyword evidence="4" id="KW-0433">Leucine-rich repeat</keyword>
<dbReference type="PRINTS" id="PR00019">
    <property type="entry name" value="LEURICHRPT"/>
</dbReference>
<dbReference type="PANTHER" id="PTHR27004">
    <property type="entry name" value="RECEPTOR-LIKE PROTEIN 12 ISOFORM X1"/>
    <property type="match status" value="1"/>
</dbReference>
<dbReference type="eggNOG" id="KOG0619">
    <property type="taxonomic scope" value="Eukaryota"/>
</dbReference>
<keyword evidence="7" id="KW-0677">Repeat</keyword>
<evidence type="ECO:0000256" key="10">
    <source>
        <dbReference type="ARBA" id="ARBA00023170"/>
    </source>
</evidence>
<dbReference type="InterPro" id="IPR029062">
    <property type="entry name" value="Class_I_gatase-like"/>
</dbReference>
<dbReference type="SUPFAM" id="SSF52058">
    <property type="entry name" value="L domain-like"/>
    <property type="match status" value="1"/>
</dbReference>
<reference evidence="14 15" key="1">
    <citation type="journal article" date="2013" name="Genome Biol.">
        <title>The genome sequence of the most widely cultivated cacao type and its use to identify candidate genes regulating pod color.</title>
        <authorList>
            <person name="Motamayor J.C."/>
            <person name="Mockaitis K."/>
            <person name="Schmutz J."/>
            <person name="Haiminen N."/>
            <person name="Iii D.L."/>
            <person name="Cornejo O."/>
            <person name="Findley S.D."/>
            <person name="Zheng P."/>
            <person name="Utro F."/>
            <person name="Royaert S."/>
            <person name="Saski C."/>
            <person name="Jenkins J."/>
            <person name="Podicheti R."/>
            <person name="Zhao M."/>
            <person name="Scheffler B.E."/>
            <person name="Stack J.C."/>
            <person name="Feltus F.A."/>
            <person name="Mustiga G.M."/>
            <person name="Amores F."/>
            <person name="Phillips W."/>
            <person name="Marelli J.P."/>
            <person name="May G.D."/>
            <person name="Shapiro H."/>
            <person name="Ma J."/>
            <person name="Bustamante C.D."/>
            <person name="Schnell R.J."/>
            <person name="Main D."/>
            <person name="Gilbert D."/>
            <person name="Parida L."/>
            <person name="Kuhn D.N."/>
        </authorList>
    </citation>
    <scope>NUCLEOTIDE SEQUENCE [LARGE SCALE GENOMIC DNA]</scope>
    <source>
        <strain evidence="15">cv. Matina 1-6</strain>
    </source>
</reference>
<dbReference type="Proteomes" id="UP000026915">
    <property type="component" value="Chromosome 7"/>
</dbReference>
<dbReference type="Gene3D" id="3.80.10.10">
    <property type="entry name" value="Ribonuclease Inhibitor"/>
    <property type="match status" value="2"/>
</dbReference>
<dbReference type="GO" id="GO:0016301">
    <property type="term" value="F:kinase activity"/>
    <property type="evidence" value="ECO:0007669"/>
    <property type="project" value="UniProtKB-KW"/>
</dbReference>
<evidence type="ECO:0000256" key="12">
    <source>
        <dbReference type="SAM" id="MobiDB-lite"/>
    </source>
</evidence>
<keyword evidence="5 13" id="KW-0812">Transmembrane</keyword>
<dbReference type="GO" id="GO:0005886">
    <property type="term" value="C:plasma membrane"/>
    <property type="evidence" value="ECO:0007669"/>
    <property type="project" value="UniProtKB-SubCell"/>
</dbReference>
<keyword evidence="14" id="KW-0808">Transferase</keyword>
<dbReference type="STRING" id="3641.A0A061F8R8"/>
<evidence type="ECO:0000313" key="15">
    <source>
        <dbReference type="Proteomes" id="UP000026915"/>
    </source>
</evidence>
<keyword evidence="9 13" id="KW-0472">Membrane</keyword>
<comment type="subcellular location">
    <subcellularLocation>
        <location evidence="1">Cell membrane</location>
        <topology evidence="1">Single-pass type I membrane protein</topology>
    </subcellularLocation>
</comment>
<keyword evidence="11" id="KW-0325">Glycoprotein</keyword>
<feature type="transmembrane region" description="Helical" evidence="13">
    <location>
        <begin position="424"/>
        <end position="447"/>
    </location>
</feature>
<keyword evidence="14" id="KW-0418">Kinase</keyword>
<evidence type="ECO:0000256" key="8">
    <source>
        <dbReference type="ARBA" id="ARBA00022989"/>
    </source>
</evidence>
<dbReference type="InParanoid" id="A0A061F8R8"/>
<keyword evidence="8 13" id="KW-1133">Transmembrane helix</keyword>
<keyword evidence="3" id="KW-1003">Cell membrane</keyword>
<dbReference type="Gene3D" id="3.40.50.880">
    <property type="match status" value="1"/>
</dbReference>
<dbReference type="eggNOG" id="KOG1559">
    <property type="taxonomic scope" value="Eukaryota"/>
</dbReference>
<feature type="region of interest" description="Disordered" evidence="12">
    <location>
        <begin position="510"/>
        <end position="533"/>
    </location>
</feature>